<dbReference type="PANTHER" id="PTHR11629">
    <property type="entry name" value="VACUOLAR PROTON ATPASES"/>
    <property type="match status" value="1"/>
</dbReference>
<protein>
    <recommendedName>
        <fullName evidence="9">V-type proton ATPase subunit a</fullName>
    </recommendedName>
</protein>
<keyword evidence="3 9" id="KW-0813">Transport</keyword>
<evidence type="ECO:0000256" key="5">
    <source>
        <dbReference type="ARBA" id="ARBA00022781"/>
    </source>
</evidence>
<proteinExistence type="inferred from homology"/>
<dbReference type="Proteomes" id="UP001162483">
    <property type="component" value="Unassembled WGS sequence"/>
</dbReference>
<keyword evidence="6 9" id="KW-1133">Transmembrane helix</keyword>
<evidence type="ECO:0000256" key="6">
    <source>
        <dbReference type="ARBA" id="ARBA00022989"/>
    </source>
</evidence>
<feature type="transmembrane region" description="Helical" evidence="9">
    <location>
        <begin position="541"/>
        <end position="561"/>
    </location>
</feature>
<comment type="caution">
    <text evidence="10">The sequence shown here is derived from an EMBL/GenBank/DDBJ whole genome shotgun (WGS) entry which is preliminary data.</text>
</comment>
<evidence type="ECO:0000256" key="4">
    <source>
        <dbReference type="ARBA" id="ARBA00022692"/>
    </source>
</evidence>
<dbReference type="PANTHER" id="PTHR11629:SF21">
    <property type="entry name" value="V-TYPE PROTON ATPASE 116 KDA SUBUNIT A 3"/>
    <property type="match status" value="1"/>
</dbReference>
<reference evidence="10" key="1">
    <citation type="submission" date="2023-05" db="EMBL/GenBank/DDBJ databases">
        <authorList>
            <person name="Stuckert A."/>
        </authorList>
    </citation>
    <scope>NUCLEOTIDE SEQUENCE</scope>
</reference>
<evidence type="ECO:0000256" key="2">
    <source>
        <dbReference type="ARBA" id="ARBA00009904"/>
    </source>
</evidence>
<feature type="transmembrane region" description="Helical" evidence="9">
    <location>
        <begin position="445"/>
        <end position="463"/>
    </location>
</feature>
<evidence type="ECO:0000313" key="11">
    <source>
        <dbReference type="Proteomes" id="UP001162483"/>
    </source>
</evidence>
<feature type="transmembrane region" description="Helical" evidence="9">
    <location>
        <begin position="568"/>
        <end position="592"/>
    </location>
</feature>
<evidence type="ECO:0000313" key="10">
    <source>
        <dbReference type="EMBL" id="CAI9561582.1"/>
    </source>
</evidence>
<keyword evidence="8 9" id="KW-0472">Membrane</keyword>
<keyword evidence="4 9" id="KW-0812">Transmembrane</keyword>
<keyword evidence="7 9" id="KW-0406">Ion transport</keyword>
<keyword evidence="5 9" id="KW-0375">Hydrogen ion transport</keyword>
<gene>
    <name evidence="10" type="ORF">SPARVUS_LOCUS5456139</name>
</gene>
<evidence type="ECO:0000256" key="9">
    <source>
        <dbReference type="RuleBase" id="RU361189"/>
    </source>
</evidence>
<dbReference type="InterPro" id="IPR026028">
    <property type="entry name" value="V-type_ATPase_116kDa_su_euka"/>
</dbReference>
<evidence type="ECO:0000256" key="7">
    <source>
        <dbReference type="ARBA" id="ARBA00023065"/>
    </source>
</evidence>
<organism evidence="10 11">
    <name type="scientific">Staurois parvus</name>
    <dbReference type="NCBI Taxonomy" id="386267"/>
    <lineage>
        <taxon>Eukaryota</taxon>
        <taxon>Metazoa</taxon>
        <taxon>Chordata</taxon>
        <taxon>Craniata</taxon>
        <taxon>Vertebrata</taxon>
        <taxon>Euteleostomi</taxon>
        <taxon>Amphibia</taxon>
        <taxon>Batrachia</taxon>
        <taxon>Anura</taxon>
        <taxon>Neobatrachia</taxon>
        <taxon>Ranoidea</taxon>
        <taxon>Ranidae</taxon>
        <taxon>Staurois</taxon>
    </lineage>
</organism>
<evidence type="ECO:0000256" key="1">
    <source>
        <dbReference type="ARBA" id="ARBA00004141"/>
    </source>
</evidence>
<evidence type="ECO:0000256" key="3">
    <source>
        <dbReference type="ARBA" id="ARBA00022448"/>
    </source>
</evidence>
<evidence type="ECO:0000256" key="8">
    <source>
        <dbReference type="ARBA" id="ARBA00023136"/>
    </source>
</evidence>
<name>A0ABN9CN31_9NEOB</name>
<dbReference type="Pfam" id="PF01496">
    <property type="entry name" value="V_ATPase_I"/>
    <property type="match status" value="1"/>
</dbReference>
<feature type="transmembrane region" description="Helical" evidence="9">
    <location>
        <begin position="400"/>
        <end position="424"/>
    </location>
</feature>
<sequence>MGSLFRGEEMCLAQLFLQSGCEYQCVSELGEHGLVEFRDLNQNVNAFQRRYVSEIRRCDDMETTFGYLEQELRKAGIQPKVLSGSPLAPSPKDALNIQEESEQLAKELREVSGNRFTLRERLRELREYANILRESQRFTGPLPESETFSERADTDPLIDPTVSSRQDLRVSFMAGVIHPWRMNSFERLLWRACRGYLIVNFVEMSEPMEDLVTGESVTQIIFLISYWGERIGEKIKKIANCFHCHIYPYADDETARLEKLKDLLIQIQDMQKVMQQTEGFLNQVLSQVAEKLYFWRVSVRKMKHIYQILNMCSARERCLIGEVWCPVGDLPLLQAALVRASNSGGGGESFCHRIHCPVNPPTLIRTNKFTSGFQGIVDAYGVASYQEVNPALYTIITFPFLFAVMFGDVGHGLLMFLFALWLVLGEDNPKLKNSESEIFSMCFGGRYLVLLMGLLSIYTGFVYNECFSRATTIFPSGWSVAAMARAKNWTEENFNNFVPPPLDPNITNVFIGVYPFGIDPIWSLASNRLTFLNSFKMKMSIILGVIHMSFGVFLSIFNFVHFKQKYRILVVSIPELLFLLCLFGYLVFMIFYKWFAFDVSRAQSAPSLLIHFIDMFLFTKNKGNIDLYKGQDTVQMTLVIVAVVCVYQFCSLGIPFTSTSSTVRRKEQGKTLGRYDTKVYVEIIPPQKLQPWFPSLIQVAFLHSMVHIDQP</sequence>
<comment type="function">
    <text evidence="9">Essential component of the vacuolar proton pump (V-ATPase), a multimeric enzyme that catalyzes the translocation of protons across the membranes. Required for assembly and activity of the V-ATPase.</text>
</comment>
<comment type="similarity">
    <text evidence="2 9">Belongs to the V-ATPase 116 kDa subunit family.</text>
</comment>
<dbReference type="InterPro" id="IPR002490">
    <property type="entry name" value="V-ATPase_116kDa_su"/>
</dbReference>
<feature type="transmembrane region" description="Helical" evidence="9">
    <location>
        <begin position="636"/>
        <end position="656"/>
    </location>
</feature>
<accession>A0ABN9CN31</accession>
<dbReference type="PIRSF" id="PIRSF001293">
    <property type="entry name" value="ATP6V0A1"/>
    <property type="match status" value="1"/>
</dbReference>
<comment type="subcellular location">
    <subcellularLocation>
        <location evidence="1">Membrane</location>
        <topology evidence="1">Multi-pass membrane protein</topology>
    </subcellularLocation>
</comment>
<keyword evidence="11" id="KW-1185">Reference proteome</keyword>
<dbReference type="EMBL" id="CATNWA010011339">
    <property type="protein sequence ID" value="CAI9561582.1"/>
    <property type="molecule type" value="Genomic_DNA"/>
</dbReference>